<protein>
    <recommendedName>
        <fullName evidence="4">pyridoxal 5'-phosphate synthase</fullName>
        <ecNumber evidence="4">1.4.3.5</ecNumber>
    </recommendedName>
</protein>
<dbReference type="PANTHER" id="PTHR10851:SF0">
    <property type="entry name" value="PYRIDOXINE-5'-PHOSPHATE OXIDASE"/>
    <property type="match status" value="1"/>
</dbReference>
<dbReference type="EC" id="1.4.3.5" evidence="4"/>
<dbReference type="OrthoDB" id="303614at2759"/>
<organism evidence="10 11">
    <name type="scientific">Pleurotus ostreatus</name>
    <name type="common">Oyster mushroom</name>
    <name type="synonym">White-rot fungus</name>
    <dbReference type="NCBI Taxonomy" id="5322"/>
    <lineage>
        <taxon>Eukaryota</taxon>
        <taxon>Fungi</taxon>
        <taxon>Dikarya</taxon>
        <taxon>Basidiomycota</taxon>
        <taxon>Agaricomycotina</taxon>
        <taxon>Agaricomycetes</taxon>
        <taxon>Agaricomycetidae</taxon>
        <taxon>Agaricales</taxon>
        <taxon>Pleurotineae</taxon>
        <taxon>Pleurotaceae</taxon>
        <taxon>Pleurotus</taxon>
    </lineage>
</organism>
<evidence type="ECO:0000256" key="2">
    <source>
        <dbReference type="ARBA" id="ARBA00004738"/>
    </source>
</evidence>
<dbReference type="Proteomes" id="UP000623687">
    <property type="component" value="Unassembled WGS sequence"/>
</dbReference>
<comment type="cofactor">
    <cofactor evidence="1">
        <name>FMN</name>
        <dbReference type="ChEBI" id="CHEBI:58210"/>
    </cofactor>
</comment>
<dbReference type="GO" id="GO:0004733">
    <property type="term" value="F:pyridoxamine phosphate oxidase activity"/>
    <property type="evidence" value="ECO:0007669"/>
    <property type="project" value="UniProtKB-EC"/>
</dbReference>
<dbReference type="HAMAP" id="MF_01629">
    <property type="entry name" value="PdxH"/>
    <property type="match status" value="1"/>
</dbReference>
<proteinExistence type="inferred from homology"/>
<comment type="pathway">
    <text evidence="3">Cofactor metabolism; pyridoxal 5'-phosphate salvage; pyridoxal 5'-phosphate from pyridoxine 5'-phosphate: step 1/1.</text>
</comment>
<dbReference type="UniPathway" id="UPA01068">
    <property type="reaction ID" value="UER00304"/>
</dbReference>
<dbReference type="Gene3D" id="2.30.110.10">
    <property type="entry name" value="Electron Transport, Fmn-binding Protein, Chain A"/>
    <property type="match status" value="1"/>
</dbReference>
<dbReference type="GeneID" id="59380371"/>
<comment type="caution">
    <text evidence="10">The sequence shown here is derived from an EMBL/GenBank/DDBJ whole genome shotgun (WGS) entry which is preliminary data.</text>
</comment>
<evidence type="ECO:0000256" key="4">
    <source>
        <dbReference type="ARBA" id="ARBA00012801"/>
    </source>
</evidence>
<name>A0A8H7DNE9_PLEOS</name>
<keyword evidence="11" id="KW-1185">Reference proteome</keyword>
<evidence type="ECO:0000256" key="7">
    <source>
        <dbReference type="ARBA" id="ARBA00023002"/>
    </source>
</evidence>
<dbReference type="GO" id="GO:0008615">
    <property type="term" value="P:pyridoxine biosynthetic process"/>
    <property type="evidence" value="ECO:0007669"/>
    <property type="project" value="InterPro"/>
</dbReference>
<dbReference type="InterPro" id="IPR011576">
    <property type="entry name" value="Pyridox_Oxase_N"/>
</dbReference>
<evidence type="ECO:0000256" key="1">
    <source>
        <dbReference type="ARBA" id="ARBA00001917"/>
    </source>
</evidence>
<comment type="pathway">
    <text evidence="2">Cofactor metabolism; pyridoxal 5'-phosphate salvage; pyridoxal 5'-phosphate from pyridoxamine 5'-phosphate: step 1/1.</text>
</comment>
<dbReference type="AlphaFoldDB" id="A0A8H7DNE9"/>
<dbReference type="InterPro" id="IPR012349">
    <property type="entry name" value="Split_barrel_FMN-bd"/>
</dbReference>
<dbReference type="VEuPathDB" id="FungiDB:PC9H_010553"/>
<evidence type="ECO:0000256" key="5">
    <source>
        <dbReference type="ARBA" id="ARBA00022630"/>
    </source>
</evidence>
<evidence type="ECO:0000259" key="8">
    <source>
        <dbReference type="Pfam" id="PF01243"/>
    </source>
</evidence>
<dbReference type="RefSeq" id="XP_036627429.1">
    <property type="nucleotide sequence ID" value="XM_036780046.1"/>
</dbReference>
<evidence type="ECO:0000256" key="3">
    <source>
        <dbReference type="ARBA" id="ARBA00005037"/>
    </source>
</evidence>
<dbReference type="SUPFAM" id="SSF50475">
    <property type="entry name" value="FMN-binding split barrel"/>
    <property type="match status" value="1"/>
</dbReference>
<dbReference type="Pfam" id="PF10590">
    <property type="entry name" value="PNP_phzG_C"/>
    <property type="match status" value="1"/>
</dbReference>
<evidence type="ECO:0000313" key="10">
    <source>
        <dbReference type="EMBL" id="KAF7422397.1"/>
    </source>
</evidence>
<feature type="domain" description="Pyridoxamine 5'-phosphate oxidase N-terminal" evidence="8">
    <location>
        <begin position="75"/>
        <end position="179"/>
    </location>
</feature>
<reference evidence="10" key="1">
    <citation type="submission" date="2019-07" db="EMBL/GenBank/DDBJ databases">
        <authorList>
            <person name="Palmer J.M."/>
        </authorList>
    </citation>
    <scope>NUCLEOTIDE SEQUENCE</scope>
    <source>
        <strain evidence="10">PC9</strain>
    </source>
</reference>
<dbReference type="PIRSF" id="PIRSF000190">
    <property type="entry name" value="Pyd_amn-ph_oxd"/>
    <property type="match status" value="1"/>
</dbReference>
<keyword evidence="7" id="KW-0560">Oxidoreductase</keyword>
<accession>A0A8H7DNE9</accession>
<dbReference type="GO" id="GO:0010181">
    <property type="term" value="F:FMN binding"/>
    <property type="evidence" value="ECO:0007669"/>
    <property type="project" value="InterPro"/>
</dbReference>
<evidence type="ECO:0000259" key="9">
    <source>
        <dbReference type="Pfam" id="PF10590"/>
    </source>
</evidence>
<dbReference type="NCBIfam" id="TIGR00558">
    <property type="entry name" value="pdxH"/>
    <property type="match status" value="1"/>
</dbReference>
<dbReference type="Pfam" id="PF01243">
    <property type="entry name" value="PNPOx_N"/>
    <property type="match status" value="1"/>
</dbReference>
<feature type="domain" description="Pyridoxine 5'-phosphate oxidase dimerisation C-terminal" evidence="9">
    <location>
        <begin position="217"/>
        <end position="259"/>
    </location>
</feature>
<gene>
    <name evidence="10" type="ORF">PC9H_010553</name>
</gene>
<keyword evidence="6" id="KW-0288">FMN</keyword>
<dbReference type="PANTHER" id="PTHR10851">
    <property type="entry name" value="PYRIDOXINE-5-PHOSPHATE OXIDASE"/>
    <property type="match status" value="1"/>
</dbReference>
<keyword evidence="5" id="KW-0285">Flavoprotein</keyword>
<dbReference type="InterPro" id="IPR000659">
    <property type="entry name" value="Pyridox_Oxase"/>
</dbReference>
<evidence type="ECO:0000256" key="6">
    <source>
        <dbReference type="ARBA" id="ARBA00022643"/>
    </source>
</evidence>
<dbReference type="EMBL" id="JACETU010000008">
    <property type="protein sequence ID" value="KAF7422397.1"/>
    <property type="molecule type" value="Genomic_DNA"/>
</dbReference>
<dbReference type="NCBIfam" id="NF004231">
    <property type="entry name" value="PRK05679.1"/>
    <property type="match status" value="1"/>
</dbReference>
<dbReference type="InterPro" id="IPR019576">
    <property type="entry name" value="Pyridoxamine_oxidase_dimer_C"/>
</dbReference>
<sequence>MFRALSELTRRTFISTPIPKHSTAMDYHIAQPSPDKLQVLPHNQYHSSDVLTPSTTNPSPIVQFKEWFTEVVNAKVVPEPESMCVSTCTPSGIPSSRFVLFKEVDTRGFIFYTNYSSRKSQELLANPYAALAFYWREVHRSVRVVGKVEKVSREKSEEYFKGRPIGSQLGAWASRQSSVVEEGEVQSRLEEIKDRFGVKDQEGTTTDHGIIPTPEFWGGWRIVPFEVEFWSGKPSRLHDRVRYTRVGNDSDWKIERLAP</sequence>
<evidence type="ECO:0000313" key="11">
    <source>
        <dbReference type="Proteomes" id="UP000623687"/>
    </source>
</evidence>